<accession>A0A430L173</accession>
<feature type="domain" description="SET" evidence="1">
    <location>
        <begin position="1"/>
        <end position="91"/>
    </location>
</feature>
<dbReference type="EMBL" id="MIKF01000578">
    <property type="protein sequence ID" value="RTE69430.1"/>
    <property type="molecule type" value="Genomic_DNA"/>
</dbReference>
<dbReference type="PROSITE" id="PS50280">
    <property type="entry name" value="SET"/>
    <property type="match status" value="1"/>
</dbReference>
<proteinExistence type="predicted"/>
<dbReference type="Gene3D" id="2.170.270.10">
    <property type="entry name" value="SET domain"/>
    <property type="match status" value="1"/>
</dbReference>
<evidence type="ECO:0000259" key="1">
    <source>
        <dbReference type="PROSITE" id="PS50280"/>
    </source>
</evidence>
<organism evidence="2 3">
    <name type="scientific">Fusarium euwallaceae</name>
    <dbReference type="NCBI Taxonomy" id="1147111"/>
    <lineage>
        <taxon>Eukaryota</taxon>
        <taxon>Fungi</taxon>
        <taxon>Dikarya</taxon>
        <taxon>Ascomycota</taxon>
        <taxon>Pezizomycotina</taxon>
        <taxon>Sordariomycetes</taxon>
        <taxon>Hypocreomycetidae</taxon>
        <taxon>Hypocreales</taxon>
        <taxon>Nectriaceae</taxon>
        <taxon>Fusarium</taxon>
        <taxon>Fusarium solani species complex</taxon>
    </lineage>
</organism>
<dbReference type="Proteomes" id="UP000287124">
    <property type="component" value="Unassembled WGS sequence"/>
</dbReference>
<reference evidence="2 3" key="1">
    <citation type="submission" date="2017-06" db="EMBL/GenBank/DDBJ databases">
        <title>Comparative genomic analysis of Ambrosia Fusariam Clade fungi.</title>
        <authorList>
            <person name="Stajich J.E."/>
            <person name="Carrillo J."/>
            <person name="Kijimoto T."/>
            <person name="Eskalen A."/>
            <person name="O'Donnell K."/>
            <person name="Kasson M."/>
        </authorList>
    </citation>
    <scope>NUCLEOTIDE SEQUENCE [LARGE SCALE GENOMIC DNA]</scope>
    <source>
        <strain evidence="2 3">UCR1854</strain>
    </source>
</reference>
<dbReference type="InterPro" id="IPR001214">
    <property type="entry name" value="SET_dom"/>
</dbReference>
<gene>
    <name evidence="2" type="ORF">BHE90_016189</name>
</gene>
<comment type="caution">
    <text evidence="2">The sequence shown here is derived from an EMBL/GenBank/DDBJ whole genome shotgun (WGS) entry which is preliminary data.</text>
</comment>
<dbReference type="SUPFAM" id="SSF82199">
    <property type="entry name" value="SET domain"/>
    <property type="match status" value="1"/>
</dbReference>
<protein>
    <recommendedName>
        <fullName evidence="1">SET domain-containing protein</fullName>
    </recommendedName>
</protein>
<sequence>MPRMWEDRVFGIRTIEEIPADAMIIEYVSKVTHIKIKGHYVMLFGEGFVINANDEGNVDRFVNHSCNPKHNLTKRKRLYTNIEISDTAVAS</sequence>
<dbReference type="InterPro" id="IPR046341">
    <property type="entry name" value="SET_dom_sf"/>
</dbReference>
<evidence type="ECO:0000313" key="3">
    <source>
        <dbReference type="Proteomes" id="UP000287124"/>
    </source>
</evidence>
<dbReference type="Pfam" id="PF00856">
    <property type="entry name" value="SET"/>
    <property type="match status" value="1"/>
</dbReference>
<evidence type="ECO:0000313" key="2">
    <source>
        <dbReference type="EMBL" id="RTE69430.1"/>
    </source>
</evidence>
<dbReference type="AlphaFoldDB" id="A0A430L173"/>
<keyword evidence="3" id="KW-1185">Reference proteome</keyword>
<name>A0A430L173_9HYPO</name>